<accession>A0A167XH53</accession>
<dbReference type="SUPFAM" id="SSF158230">
    <property type="entry name" value="PRP4-like"/>
    <property type="match status" value="1"/>
</dbReference>
<dbReference type="Gene3D" id="1.20.940.10">
    <property type="entry name" value="Functional domain of the splicing factor Prp18"/>
    <property type="match status" value="1"/>
</dbReference>
<dbReference type="GO" id="GO:0046540">
    <property type="term" value="C:U4/U6 x U5 tri-snRNP complex"/>
    <property type="evidence" value="ECO:0007669"/>
    <property type="project" value="TreeGrafter"/>
</dbReference>
<evidence type="ECO:0000256" key="2">
    <source>
        <dbReference type="ARBA" id="ARBA00008137"/>
    </source>
</evidence>
<proteinExistence type="inferred from homology"/>
<evidence type="ECO:0000256" key="3">
    <source>
        <dbReference type="ARBA" id="ARBA00018242"/>
    </source>
</evidence>
<dbReference type="PANTHER" id="PTHR13007:SF19">
    <property type="entry name" value="PRE-MRNA-SPLICING FACTOR 18"/>
    <property type="match status" value="1"/>
</dbReference>
<keyword evidence="7" id="KW-0539">Nucleus</keyword>
<dbReference type="Pfam" id="PF02840">
    <property type="entry name" value="Prp18"/>
    <property type="match status" value="1"/>
</dbReference>
<feature type="compositionally biased region" description="Basic and acidic residues" evidence="8">
    <location>
        <begin position="21"/>
        <end position="95"/>
    </location>
</feature>
<organism evidence="10 11">
    <name type="scientific">Ascosphaera apis ARSEF 7405</name>
    <dbReference type="NCBI Taxonomy" id="392613"/>
    <lineage>
        <taxon>Eukaryota</taxon>
        <taxon>Fungi</taxon>
        <taxon>Dikarya</taxon>
        <taxon>Ascomycota</taxon>
        <taxon>Pezizomycotina</taxon>
        <taxon>Eurotiomycetes</taxon>
        <taxon>Eurotiomycetidae</taxon>
        <taxon>Onygenales</taxon>
        <taxon>Ascosphaeraceae</taxon>
        <taxon>Ascosphaera</taxon>
    </lineage>
</organism>
<feature type="region of interest" description="Disordered" evidence="8">
    <location>
        <begin position="1"/>
        <end position="137"/>
    </location>
</feature>
<dbReference type="InterPro" id="IPR036285">
    <property type="entry name" value="PRP4-like_sf"/>
</dbReference>
<evidence type="ECO:0000256" key="7">
    <source>
        <dbReference type="ARBA" id="ARBA00023242"/>
    </source>
</evidence>
<evidence type="ECO:0000259" key="9">
    <source>
        <dbReference type="SMART" id="SM00500"/>
    </source>
</evidence>
<dbReference type="InterPro" id="IPR039979">
    <property type="entry name" value="PRPF18"/>
</dbReference>
<keyword evidence="11" id="KW-1185">Reference proteome</keyword>
<dbReference type="Gene3D" id="4.10.280.110">
    <property type="entry name" value="Pre-mRNA processing factor 4 domain"/>
    <property type="match status" value="1"/>
</dbReference>
<dbReference type="InterPro" id="IPR014906">
    <property type="entry name" value="PRP4-like"/>
</dbReference>
<dbReference type="Pfam" id="PF08799">
    <property type="entry name" value="PRP4"/>
    <property type="match status" value="1"/>
</dbReference>
<dbReference type="Proteomes" id="UP000242877">
    <property type="component" value="Unassembled WGS sequence"/>
</dbReference>
<evidence type="ECO:0000256" key="1">
    <source>
        <dbReference type="ARBA" id="ARBA00004123"/>
    </source>
</evidence>
<dbReference type="PANTHER" id="PTHR13007">
    <property type="entry name" value="PRE-MRNA SPLICING FACTOR-RELATED"/>
    <property type="match status" value="1"/>
</dbReference>
<evidence type="ECO:0000313" key="11">
    <source>
        <dbReference type="Proteomes" id="UP000242877"/>
    </source>
</evidence>
<dbReference type="VEuPathDB" id="FungiDB:AAP_04035"/>
<keyword evidence="4" id="KW-0507">mRNA processing</keyword>
<comment type="caution">
    <text evidence="10">The sequence shown here is derived from an EMBL/GenBank/DDBJ whole genome shotgun (WGS) entry which is preliminary data.</text>
</comment>
<dbReference type="SUPFAM" id="SSF47938">
    <property type="entry name" value="Functional domain of the splicing factor Prp18"/>
    <property type="match status" value="1"/>
</dbReference>
<dbReference type="AlphaFoldDB" id="A0A167XH53"/>
<dbReference type="OrthoDB" id="10261918at2759"/>
<protein>
    <recommendedName>
        <fullName evidence="3">Pre-mRNA-splicing factor 18</fullName>
    </recommendedName>
</protein>
<keyword evidence="6" id="KW-0508">mRNA splicing</keyword>
<gene>
    <name evidence="10" type="ORF">AAP_04035</name>
</gene>
<keyword evidence="5" id="KW-0747">Spliceosome</keyword>
<dbReference type="GO" id="GO:0005682">
    <property type="term" value="C:U5 snRNP"/>
    <property type="evidence" value="ECO:0007669"/>
    <property type="project" value="TreeGrafter"/>
</dbReference>
<sequence>MDFAALMSKEISKAKSTASSSDKKYVKRSELEEERIRKYKEEQKRLEAQRAAQAEKKRKLEEEEAERAREREQKKRRLAEEARKLREAEEREKERQRRKRLGLPDLEEEEKRKEEEEKRAAEKEIGDEEAKSYDEDQLIEKLREMKEPARLFGETHKGRIQRYKRIKAAQAKALAEAKSKLSKGPIPTTLELVPEIEMKVPEKPPKDPEARKYLFRQLASWFTLVLTEWEIAMSKRDEATKETRQGKMAYNAMVQSRENMKPLFRKFERGELEESILEPVVEIVKDAQERRYVDANDAYLRLSIGKAAWPIGVTMVGIHERSAREKLSEGGNGQAHIMSDEVTRKFLQSIKRCLSFAQARWPPEDLGQLMG</sequence>
<dbReference type="InterPro" id="IPR004098">
    <property type="entry name" value="Prp18"/>
</dbReference>
<feature type="domain" description="Pre-mRNA processing factor 4 (PRP4)-like" evidence="9">
    <location>
        <begin position="133"/>
        <end position="184"/>
    </location>
</feature>
<dbReference type="SMART" id="SM00500">
    <property type="entry name" value="SFM"/>
    <property type="match status" value="1"/>
</dbReference>
<comment type="subcellular location">
    <subcellularLocation>
        <location evidence="1">Nucleus</location>
    </subcellularLocation>
</comment>
<comment type="similarity">
    <text evidence="2">Belongs to the PRP18 family.</text>
</comment>
<evidence type="ECO:0000256" key="8">
    <source>
        <dbReference type="SAM" id="MobiDB-lite"/>
    </source>
</evidence>
<dbReference type="FunFam" id="1.20.940.10:FF:000008">
    <property type="entry name" value="Related to potassium channel regulatory factor"/>
    <property type="match status" value="1"/>
</dbReference>
<feature type="compositionally biased region" description="Basic and acidic residues" evidence="8">
    <location>
        <begin position="109"/>
        <end position="137"/>
    </location>
</feature>
<name>A0A167XH53_9EURO</name>
<dbReference type="GO" id="GO:0071021">
    <property type="term" value="C:U2-type post-spliceosomal complex"/>
    <property type="evidence" value="ECO:0007669"/>
    <property type="project" value="TreeGrafter"/>
</dbReference>
<evidence type="ECO:0000313" key="10">
    <source>
        <dbReference type="EMBL" id="KZZ90085.1"/>
    </source>
</evidence>
<evidence type="ECO:0000256" key="5">
    <source>
        <dbReference type="ARBA" id="ARBA00022728"/>
    </source>
</evidence>
<dbReference type="GO" id="GO:0000350">
    <property type="term" value="P:generation of catalytic spliceosome for second transesterification step"/>
    <property type="evidence" value="ECO:0007669"/>
    <property type="project" value="TreeGrafter"/>
</dbReference>
<evidence type="ECO:0000256" key="6">
    <source>
        <dbReference type="ARBA" id="ARBA00023187"/>
    </source>
</evidence>
<dbReference type="EMBL" id="AZGZ01000018">
    <property type="protein sequence ID" value="KZZ90085.1"/>
    <property type="molecule type" value="Genomic_DNA"/>
</dbReference>
<evidence type="ECO:0000256" key="4">
    <source>
        <dbReference type="ARBA" id="ARBA00022664"/>
    </source>
</evidence>
<reference evidence="10 11" key="1">
    <citation type="journal article" date="2016" name="Genome Biol. Evol.">
        <title>Divergent and convergent evolution of fungal pathogenicity.</title>
        <authorList>
            <person name="Shang Y."/>
            <person name="Xiao G."/>
            <person name="Zheng P."/>
            <person name="Cen K."/>
            <person name="Zhan S."/>
            <person name="Wang C."/>
        </authorList>
    </citation>
    <scope>NUCLEOTIDE SEQUENCE [LARGE SCALE GENOMIC DNA]</scope>
    <source>
        <strain evidence="10 11">ARSEF 7405</strain>
    </source>
</reference>